<proteinExistence type="predicted"/>
<organism evidence="1 2">
    <name type="scientific">Aspergillus costaricaensis CBS 115574</name>
    <dbReference type="NCBI Taxonomy" id="1448317"/>
    <lineage>
        <taxon>Eukaryota</taxon>
        <taxon>Fungi</taxon>
        <taxon>Dikarya</taxon>
        <taxon>Ascomycota</taxon>
        <taxon>Pezizomycotina</taxon>
        <taxon>Eurotiomycetes</taxon>
        <taxon>Eurotiomycetidae</taxon>
        <taxon>Eurotiales</taxon>
        <taxon>Aspergillaceae</taxon>
        <taxon>Aspergillus</taxon>
        <taxon>Aspergillus subgen. Circumdati</taxon>
    </lineage>
</organism>
<reference evidence="1" key="1">
    <citation type="submission" date="2018-02" db="EMBL/GenBank/DDBJ databases">
        <title>The genomes of Aspergillus section Nigri reveals drivers in fungal speciation.</title>
        <authorList>
            <consortium name="DOE Joint Genome Institute"/>
            <person name="Vesth T.C."/>
            <person name="Nybo J."/>
            <person name="Theobald S."/>
            <person name="Brandl J."/>
            <person name="Frisvad J.C."/>
            <person name="Nielsen K.F."/>
            <person name="Lyhne E.K."/>
            <person name="Kogle M.E."/>
            <person name="Kuo A."/>
            <person name="Riley R."/>
            <person name="Clum A."/>
            <person name="Nolan M."/>
            <person name="Lipzen A."/>
            <person name="Salamov A."/>
            <person name="Henrissat B."/>
            <person name="Wiebenga A."/>
            <person name="De vries R.P."/>
            <person name="Grigoriev I.V."/>
            <person name="Mortensen U.H."/>
            <person name="Andersen M.R."/>
            <person name="Baker S.E."/>
        </authorList>
    </citation>
    <scope>NUCLEOTIDE SEQUENCE</scope>
    <source>
        <strain evidence="1">CBS 115574</strain>
    </source>
</reference>
<sequence>MLSDGVWACVGVCVCVCVCVCGGPGKKKWFGGDAVGGGEIGYDAAKKYQEIVGALDGGSRKRTQPCRGNIWMVEADAFMYSTHAQSVHIHCKVRSHKQRQALET</sequence>
<keyword evidence="2" id="KW-1185">Reference proteome</keyword>
<gene>
    <name evidence="1" type="ORF">BO79DRAFT_213587</name>
</gene>
<dbReference type="EMBL" id="KZ824536">
    <property type="protein sequence ID" value="RAK93999.1"/>
    <property type="molecule type" value="Genomic_DNA"/>
</dbReference>
<name>A0ACD1IW53_9EURO</name>
<evidence type="ECO:0000313" key="2">
    <source>
        <dbReference type="Proteomes" id="UP000249748"/>
    </source>
</evidence>
<accession>A0ACD1IW53</accession>
<dbReference type="Proteomes" id="UP000249748">
    <property type="component" value="Unassembled WGS sequence"/>
</dbReference>
<evidence type="ECO:0000313" key="1">
    <source>
        <dbReference type="EMBL" id="RAK93999.1"/>
    </source>
</evidence>
<protein>
    <submittedName>
        <fullName evidence="1">Uncharacterized protein</fullName>
    </submittedName>
</protein>